<name>A0A0D7BUM0_9AGAR</name>
<gene>
    <name evidence="2" type="ORF">CYLTODRAFT_154869</name>
</gene>
<sequence length="335" mass="36341">MSRTPAQQNLTAFFESHALAFAQIYSTATLRTIEEYICENVVPSFLDLSRSGTAEPTPDAAFLTIYQYFMQAIDRWRLDYLNALSHSQRTGRPVQANIPMTMLDGFRQRFANEINARAAATAEAAGSPNLNLRGRAGARYRREAFHYVRNQHQETGPSSAIVDALQPLSGHGHRQFADVAFHAIWIRPREANRVHADVSGLAYHWDVAVAAREDVSAIPGLSVGQSTEQNALSSFRNATRRPSPVYLLTNGPNGNTNANAAAGPSGATRPSEARNSRSSASTATGPSRNSRTARATDTPYARPSSGVRLALQRPTNGDAAENDADKKKSSGDGSR</sequence>
<accession>A0A0D7BUM0</accession>
<feature type="compositionally biased region" description="Low complexity" evidence="1">
    <location>
        <begin position="249"/>
        <end position="270"/>
    </location>
</feature>
<dbReference type="Proteomes" id="UP000054007">
    <property type="component" value="Unassembled WGS sequence"/>
</dbReference>
<protein>
    <submittedName>
        <fullName evidence="2">Uncharacterized protein</fullName>
    </submittedName>
</protein>
<evidence type="ECO:0000313" key="2">
    <source>
        <dbReference type="EMBL" id="KIY73945.1"/>
    </source>
</evidence>
<dbReference type="AlphaFoldDB" id="A0A0D7BUM0"/>
<reference evidence="2 3" key="1">
    <citation type="journal article" date="2015" name="Fungal Genet. Biol.">
        <title>Evolution of novel wood decay mechanisms in Agaricales revealed by the genome sequences of Fistulina hepatica and Cylindrobasidium torrendii.</title>
        <authorList>
            <person name="Floudas D."/>
            <person name="Held B.W."/>
            <person name="Riley R."/>
            <person name="Nagy L.G."/>
            <person name="Koehler G."/>
            <person name="Ransdell A.S."/>
            <person name="Younus H."/>
            <person name="Chow J."/>
            <person name="Chiniquy J."/>
            <person name="Lipzen A."/>
            <person name="Tritt A."/>
            <person name="Sun H."/>
            <person name="Haridas S."/>
            <person name="LaButti K."/>
            <person name="Ohm R.A."/>
            <person name="Kues U."/>
            <person name="Blanchette R.A."/>
            <person name="Grigoriev I.V."/>
            <person name="Minto R.E."/>
            <person name="Hibbett D.S."/>
        </authorList>
    </citation>
    <scope>NUCLEOTIDE SEQUENCE [LARGE SCALE GENOMIC DNA]</scope>
    <source>
        <strain evidence="2 3">FP15055 ss-10</strain>
    </source>
</reference>
<evidence type="ECO:0000313" key="3">
    <source>
        <dbReference type="Proteomes" id="UP000054007"/>
    </source>
</evidence>
<feature type="compositionally biased region" description="Basic and acidic residues" evidence="1">
    <location>
        <begin position="323"/>
        <end position="335"/>
    </location>
</feature>
<feature type="region of interest" description="Disordered" evidence="1">
    <location>
        <begin position="232"/>
        <end position="335"/>
    </location>
</feature>
<organism evidence="2 3">
    <name type="scientific">Cylindrobasidium torrendii FP15055 ss-10</name>
    <dbReference type="NCBI Taxonomy" id="1314674"/>
    <lineage>
        <taxon>Eukaryota</taxon>
        <taxon>Fungi</taxon>
        <taxon>Dikarya</taxon>
        <taxon>Basidiomycota</taxon>
        <taxon>Agaricomycotina</taxon>
        <taxon>Agaricomycetes</taxon>
        <taxon>Agaricomycetidae</taxon>
        <taxon>Agaricales</taxon>
        <taxon>Marasmiineae</taxon>
        <taxon>Physalacriaceae</taxon>
        <taxon>Cylindrobasidium</taxon>
    </lineage>
</organism>
<evidence type="ECO:0000256" key="1">
    <source>
        <dbReference type="SAM" id="MobiDB-lite"/>
    </source>
</evidence>
<proteinExistence type="predicted"/>
<feature type="compositionally biased region" description="Polar residues" evidence="1">
    <location>
        <begin position="284"/>
        <end position="295"/>
    </location>
</feature>
<dbReference type="EMBL" id="KN880433">
    <property type="protein sequence ID" value="KIY73945.1"/>
    <property type="molecule type" value="Genomic_DNA"/>
</dbReference>
<keyword evidence="3" id="KW-1185">Reference proteome</keyword>